<gene>
    <name evidence="3" type="ORF">Raf01_52730</name>
</gene>
<feature type="domain" description="Transposase IS701-like DDE" evidence="2">
    <location>
        <begin position="4"/>
        <end position="70"/>
    </location>
</feature>
<reference evidence="3" key="1">
    <citation type="submission" date="2021-01" db="EMBL/GenBank/DDBJ databases">
        <title>Whole genome shotgun sequence of Rugosimonospora africana NBRC 104875.</title>
        <authorList>
            <person name="Komaki H."/>
            <person name="Tamura T."/>
        </authorList>
    </citation>
    <scope>NUCLEOTIDE SEQUENCE</scope>
    <source>
        <strain evidence="3">NBRC 104875</strain>
    </source>
</reference>
<feature type="region of interest" description="Disordered" evidence="1">
    <location>
        <begin position="59"/>
        <end position="91"/>
    </location>
</feature>
<evidence type="ECO:0000313" key="4">
    <source>
        <dbReference type="Proteomes" id="UP000642748"/>
    </source>
</evidence>
<evidence type="ECO:0000256" key="1">
    <source>
        <dbReference type="SAM" id="MobiDB-lite"/>
    </source>
</evidence>
<organism evidence="3 4">
    <name type="scientific">Rugosimonospora africana</name>
    <dbReference type="NCBI Taxonomy" id="556532"/>
    <lineage>
        <taxon>Bacteria</taxon>
        <taxon>Bacillati</taxon>
        <taxon>Actinomycetota</taxon>
        <taxon>Actinomycetes</taxon>
        <taxon>Micromonosporales</taxon>
        <taxon>Micromonosporaceae</taxon>
        <taxon>Rugosimonospora</taxon>
    </lineage>
</organism>
<feature type="compositionally biased region" description="Pro residues" evidence="1">
    <location>
        <begin position="71"/>
        <end position="91"/>
    </location>
</feature>
<evidence type="ECO:0000259" key="2">
    <source>
        <dbReference type="Pfam" id="PF13546"/>
    </source>
</evidence>
<proteinExistence type="predicted"/>
<sequence>MCTDPQRRTAAGVPDTIEFTTKPHLALQMIGAALRSGVPAGWVAADEVYGADPQLRAGLEAHGLGHVSAPPGNPPNPSTPPEQPEPGPRSG</sequence>
<dbReference type="Pfam" id="PF13546">
    <property type="entry name" value="DDE_5"/>
    <property type="match status" value="1"/>
</dbReference>
<protein>
    <recommendedName>
        <fullName evidence="2">Transposase IS701-like DDE domain-containing protein</fullName>
    </recommendedName>
</protein>
<accession>A0A8J3QV78</accession>
<name>A0A8J3QV78_9ACTN</name>
<comment type="caution">
    <text evidence="3">The sequence shown here is derived from an EMBL/GenBank/DDBJ whole genome shotgun (WGS) entry which is preliminary data.</text>
</comment>
<dbReference type="InterPro" id="IPR038721">
    <property type="entry name" value="IS701-like_DDE_dom"/>
</dbReference>
<keyword evidence="4" id="KW-1185">Reference proteome</keyword>
<dbReference type="Proteomes" id="UP000642748">
    <property type="component" value="Unassembled WGS sequence"/>
</dbReference>
<evidence type="ECO:0000313" key="3">
    <source>
        <dbReference type="EMBL" id="GIH17101.1"/>
    </source>
</evidence>
<dbReference type="AlphaFoldDB" id="A0A8J3QV78"/>
<dbReference type="EMBL" id="BONZ01000050">
    <property type="protein sequence ID" value="GIH17101.1"/>
    <property type="molecule type" value="Genomic_DNA"/>
</dbReference>